<evidence type="ECO:0000256" key="1">
    <source>
        <dbReference type="SAM" id="MobiDB-lite"/>
    </source>
</evidence>
<dbReference type="InterPro" id="IPR007497">
    <property type="entry name" value="SIMPL/DUF541"/>
</dbReference>
<name>A0A1H6L4T9_9RHOB</name>
<feature type="chain" id="PRO_5011547791" description="SIMPL domain-containing protein" evidence="2">
    <location>
        <begin position="33"/>
        <end position="296"/>
    </location>
</feature>
<protein>
    <recommendedName>
        <fullName evidence="5">SIMPL domain-containing protein</fullName>
    </recommendedName>
</protein>
<evidence type="ECO:0000256" key="2">
    <source>
        <dbReference type="SAM" id="SignalP"/>
    </source>
</evidence>
<dbReference type="InterPro" id="IPR052022">
    <property type="entry name" value="26kDa_periplasmic_antigen"/>
</dbReference>
<feature type="region of interest" description="Disordered" evidence="1">
    <location>
        <begin position="264"/>
        <end position="296"/>
    </location>
</feature>
<dbReference type="EMBL" id="FNXG01000002">
    <property type="protein sequence ID" value="SEH80278.1"/>
    <property type="molecule type" value="Genomic_DNA"/>
</dbReference>
<feature type="compositionally biased region" description="Low complexity" evidence="1">
    <location>
        <begin position="280"/>
        <end position="296"/>
    </location>
</feature>
<dbReference type="Pfam" id="PF04402">
    <property type="entry name" value="SIMPL"/>
    <property type="match status" value="1"/>
</dbReference>
<dbReference type="OrthoDB" id="9813144at2"/>
<feature type="signal peptide" evidence="2">
    <location>
        <begin position="1"/>
        <end position="32"/>
    </location>
</feature>
<dbReference type="PANTHER" id="PTHR34387:SF1">
    <property type="entry name" value="PERIPLASMIC IMMUNOGENIC PROTEIN"/>
    <property type="match status" value="1"/>
</dbReference>
<dbReference type="Gene3D" id="3.30.110.170">
    <property type="entry name" value="Protein of unknown function (DUF541), domain 1"/>
    <property type="match status" value="1"/>
</dbReference>
<dbReference type="GO" id="GO:0006974">
    <property type="term" value="P:DNA damage response"/>
    <property type="evidence" value="ECO:0007669"/>
    <property type="project" value="TreeGrafter"/>
</dbReference>
<dbReference type="RefSeq" id="WP_090846293.1">
    <property type="nucleotide sequence ID" value="NZ_FNXG01000002.1"/>
</dbReference>
<dbReference type="Gene3D" id="3.30.70.2970">
    <property type="entry name" value="Protein of unknown function (DUF541), domain 2"/>
    <property type="match status" value="1"/>
</dbReference>
<proteinExistence type="predicted"/>
<organism evidence="3 4">
    <name type="scientific">Paracoccus alkenifer</name>
    <dbReference type="NCBI Taxonomy" id="65735"/>
    <lineage>
        <taxon>Bacteria</taxon>
        <taxon>Pseudomonadati</taxon>
        <taxon>Pseudomonadota</taxon>
        <taxon>Alphaproteobacteria</taxon>
        <taxon>Rhodobacterales</taxon>
        <taxon>Paracoccaceae</taxon>
        <taxon>Paracoccus</taxon>
    </lineage>
</organism>
<gene>
    <name evidence="3" type="ORF">SAMN04488075_1152</name>
</gene>
<dbReference type="STRING" id="65735.SAMN04488075_1152"/>
<evidence type="ECO:0000313" key="3">
    <source>
        <dbReference type="EMBL" id="SEH80278.1"/>
    </source>
</evidence>
<keyword evidence="4" id="KW-1185">Reference proteome</keyword>
<keyword evidence="2" id="KW-0732">Signal</keyword>
<accession>A0A1H6L4T9</accession>
<sequence>MSAVSRDFSGSGRGSALLAGVLALLAVTPAAAHPGAGWQGAGHCGPGLMQPATLGVQGEARVHVAPDLATVSLGVTTQAETAAQAMSDNATRQGAIIEALRGQGIAAEDLQTQGLNLAPLQDYSRQGQPPRITGYQAQNIVTAQVRDIAQLGPLLDALVAAGATDVQGISFAREDGSAAEDQARADAVAEARRRAEVMAQAAGMQLGPLRSLSDASTIGGPRPQMMAARASADAQATPIEAGQLTITATVETVWTLLPEGAEAANCGPQMHHKPQRGTLDGAPQPDAPDAPATPQD</sequence>
<evidence type="ECO:0000313" key="4">
    <source>
        <dbReference type="Proteomes" id="UP000199125"/>
    </source>
</evidence>
<dbReference type="AlphaFoldDB" id="A0A1H6L4T9"/>
<reference evidence="4" key="1">
    <citation type="submission" date="2016-10" db="EMBL/GenBank/DDBJ databases">
        <authorList>
            <person name="Varghese N."/>
            <person name="Submissions S."/>
        </authorList>
    </citation>
    <scope>NUCLEOTIDE SEQUENCE [LARGE SCALE GENOMIC DNA]</scope>
    <source>
        <strain evidence="4">DSM 11593</strain>
    </source>
</reference>
<dbReference type="Proteomes" id="UP000199125">
    <property type="component" value="Unassembled WGS sequence"/>
</dbReference>
<evidence type="ECO:0008006" key="5">
    <source>
        <dbReference type="Google" id="ProtNLM"/>
    </source>
</evidence>
<dbReference type="PANTHER" id="PTHR34387">
    <property type="entry name" value="SLR1258 PROTEIN"/>
    <property type="match status" value="1"/>
</dbReference>